<dbReference type="InterPro" id="IPR003265">
    <property type="entry name" value="HhH-GPD_domain"/>
</dbReference>
<evidence type="ECO:0000256" key="2">
    <source>
        <dbReference type="ARBA" id="ARBA00010817"/>
    </source>
</evidence>
<keyword evidence="5" id="KW-0234">DNA repair</keyword>
<dbReference type="EMBL" id="JBHTMY010000004">
    <property type="protein sequence ID" value="MFD1316877.1"/>
    <property type="molecule type" value="Genomic_DNA"/>
</dbReference>
<comment type="catalytic activity">
    <reaction evidence="1">
        <text>Hydrolysis of alkylated DNA, releasing 3-methyladenine, 3-methylguanine, 7-methylguanine and 7-methyladenine.</text>
        <dbReference type="EC" id="3.2.2.21"/>
    </reaction>
</comment>
<dbReference type="PANTHER" id="PTHR43003:SF5">
    <property type="entry name" value="DNA-3-METHYLADENINE GLYCOSYLASE"/>
    <property type="match status" value="1"/>
</dbReference>
<accession>A0ABW3Y4S0</accession>
<keyword evidence="9" id="KW-1185">Reference proteome</keyword>
<reference evidence="9" key="1">
    <citation type="journal article" date="2019" name="Int. J. Syst. Evol. Microbiol.">
        <title>The Global Catalogue of Microorganisms (GCM) 10K type strain sequencing project: providing services to taxonomists for standard genome sequencing and annotation.</title>
        <authorList>
            <consortium name="The Broad Institute Genomics Platform"/>
            <consortium name="The Broad Institute Genome Sequencing Center for Infectious Disease"/>
            <person name="Wu L."/>
            <person name="Ma J."/>
        </authorList>
    </citation>
    <scope>NUCLEOTIDE SEQUENCE [LARGE SCALE GENOMIC DNA]</scope>
    <source>
        <strain evidence="9">CCUG 61485</strain>
    </source>
</reference>
<dbReference type="Pfam" id="PF00730">
    <property type="entry name" value="HhH-GPD"/>
    <property type="match status" value="1"/>
</dbReference>
<dbReference type="Gene3D" id="1.10.1670.40">
    <property type="match status" value="1"/>
</dbReference>
<evidence type="ECO:0000256" key="3">
    <source>
        <dbReference type="ARBA" id="ARBA00012000"/>
    </source>
</evidence>
<dbReference type="InterPro" id="IPR011257">
    <property type="entry name" value="DNA_glycosylase"/>
</dbReference>
<protein>
    <recommendedName>
        <fullName evidence="3">DNA-3-methyladenine glycosylase II</fullName>
        <ecNumber evidence="3">3.2.2.21</ecNumber>
    </recommendedName>
</protein>
<dbReference type="SMART" id="SM00478">
    <property type="entry name" value="ENDO3c"/>
    <property type="match status" value="1"/>
</dbReference>
<dbReference type="Proteomes" id="UP001597201">
    <property type="component" value="Unassembled WGS sequence"/>
</dbReference>
<evidence type="ECO:0000313" key="8">
    <source>
        <dbReference type="EMBL" id="MFD1316877.1"/>
    </source>
</evidence>
<evidence type="ECO:0000313" key="9">
    <source>
        <dbReference type="Proteomes" id="UP001597201"/>
    </source>
</evidence>
<sequence>MKAYQEIIPHYQSDLILYNAILSSGLRITPSIETDIYQSLLRSIVSQQLSGKVADVIWKRFLDLFDLYPEPEKLLNNDLIELRNAGLSFNKARYLQNVAEFSLQNDLSFEKLILLSDLEIIDLLTQIKGVGKWTAQMILMFPLDRPDVFPIDDLGIQQGIKRLYQLDEEKTELKKKMIEISECWRPYRSLASKYIWKI</sequence>
<evidence type="ECO:0000256" key="5">
    <source>
        <dbReference type="ARBA" id="ARBA00023204"/>
    </source>
</evidence>
<proteinExistence type="inferred from homology"/>
<keyword evidence="4" id="KW-0227">DNA damage</keyword>
<organism evidence="8 9">
    <name type="scientific">Namhaeicola litoreus</name>
    <dbReference type="NCBI Taxonomy" id="1052145"/>
    <lineage>
        <taxon>Bacteria</taxon>
        <taxon>Pseudomonadati</taxon>
        <taxon>Bacteroidota</taxon>
        <taxon>Flavobacteriia</taxon>
        <taxon>Flavobacteriales</taxon>
        <taxon>Flavobacteriaceae</taxon>
        <taxon>Namhaeicola</taxon>
    </lineage>
</organism>
<dbReference type="CDD" id="cd00056">
    <property type="entry name" value="ENDO3c"/>
    <property type="match status" value="1"/>
</dbReference>
<dbReference type="SMART" id="SM00278">
    <property type="entry name" value="HhH1"/>
    <property type="match status" value="1"/>
</dbReference>
<name>A0ABW3Y4S0_9FLAO</name>
<evidence type="ECO:0000259" key="7">
    <source>
        <dbReference type="SMART" id="SM00478"/>
    </source>
</evidence>
<dbReference type="EC" id="3.2.2.21" evidence="3"/>
<dbReference type="RefSeq" id="WP_377180350.1">
    <property type="nucleotide sequence ID" value="NZ_JBHTMY010000004.1"/>
</dbReference>
<dbReference type="InterPro" id="IPR003583">
    <property type="entry name" value="Hlx-hairpin-Hlx_DNA-bd_motif"/>
</dbReference>
<dbReference type="PROSITE" id="PS00516">
    <property type="entry name" value="ALKYLBASE_DNA_GLYCOS"/>
    <property type="match status" value="1"/>
</dbReference>
<dbReference type="InterPro" id="IPR051912">
    <property type="entry name" value="Alkylbase_DNA_Glycosylase/TA"/>
</dbReference>
<comment type="similarity">
    <text evidence="2">Belongs to the alkylbase DNA glycosidase AlkA family.</text>
</comment>
<evidence type="ECO:0000259" key="6">
    <source>
        <dbReference type="SMART" id="SM00278"/>
    </source>
</evidence>
<feature type="domain" description="Helix-hairpin-helix DNA-binding motif class 1" evidence="6">
    <location>
        <begin position="122"/>
        <end position="141"/>
    </location>
</feature>
<dbReference type="Gene3D" id="1.10.340.30">
    <property type="entry name" value="Hypothetical protein, domain 2"/>
    <property type="match status" value="1"/>
</dbReference>
<evidence type="ECO:0000256" key="4">
    <source>
        <dbReference type="ARBA" id="ARBA00022763"/>
    </source>
</evidence>
<comment type="caution">
    <text evidence="8">The sequence shown here is derived from an EMBL/GenBank/DDBJ whole genome shotgun (WGS) entry which is preliminary data.</text>
</comment>
<feature type="domain" description="HhH-GPD" evidence="7">
    <location>
        <begin position="45"/>
        <end position="198"/>
    </location>
</feature>
<gene>
    <name evidence="8" type="ORF">ACFQ39_14720</name>
</gene>
<dbReference type="SUPFAM" id="SSF48150">
    <property type="entry name" value="DNA-glycosylase"/>
    <property type="match status" value="1"/>
</dbReference>
<dbReference type="PANTHER" id="PTHR43003">
    <property type="entry name" value="DNA-3-METHYLADENINE GLYCOSYLASE"/>
    <property type="match status" value="1"/>
</dbReference>
<evidence type="ECO:0000256" key="1">
    <source>
        <dbReference type="ARBA" id="ARBA00000086"/>
    </source>
</evidence>
<dbReference type="InterPro" id="IPR000035">
    <property type="entry name" value="Alkylbase_DNA_glycsylse_CS"/>
</dbReference>